<dbReference type="EMBL" id="CAJHJT010000056">
    <property type="protein sequence ID" value="CAD7012124.1"/>
    <property type="molecule type" value="Genomic_DNA"/>
</dbReference>
<accession>A0A811VAU2</accession>
<name>A0A811VAU2_CERCA</name>
<proteinExistence type="predicted"/>
<dbReference type="AlphaFoldDB" id="A0A811VAU2"/>
<protein>
    <submittedName>
        <fullName evidence="1">(Mediterranean fruit fly) hypothetical protein</fullName>
    </submittedName>
</protein>
<gene>
    <name evidence="1" type="ORF">CCAP1982_LOCUS20223</name>
</gene>
<sequence>MYSYGHMCNADGCEGNADADADADTTSVSSGNETTRFNLHLPEFFLLQIYREASNDFVLKNPLKL</sequence>
<keyword evidence="2" id="KW-1185">Reference proteome</keyword>
<reference evidence="1" key="1">
    <citation type="submission" date="2020-11" db="EMBL/GenBank/DDBJ databases">
        <authorList>
            <person name="Whitehead M."/>
        </authorList>
    </citation>
    <scope>NUCLEOTIDE SEQUENCE</scope>
    <source>
        <strain evidence="1">EGII</strain>
    </source>
</reference>
<evidence type="ECO:0000313" key="1">
    <source>
        <dbReference type="EMBL" id="CAD7012124.1"/>
    </source>
</evidence>
<evidence type="ECO:0000313" key="2">
    <source>
        <dbReference type="Proteomes" id="UP000606786"/>
    </source>
</evidence>
<comment type="caution">
    <text evidence="1">The sequence shown here is derived from an EMBL/GenBank/DDBJ whole genome shotgun (WGS) entry which is preliminary data.</text>
</comment>
<organism evidence="1 2">
    <name type="scientific">Ceratitis capitata</name>
    <name type="common">Mediterranean fruit fly</name>
    <name type="synonym">Tephritis capitata</name>
    <dbReference type="NCBI Taxonomy" id="7213"/>
    <lineage>
        <taxon>Eukaryota</taxon>
        <taxon>Metazoa</taxon>
        <taxon>Ecdysozoa</taxon>
        <taxon>Arthropoda</taxon>
        <taxon>Hexapoda</taxon>
        <taxon>Insecta</taxon>
        <taxon>Pterygota</taxon>
        <taxon>Neoptera</taxon>
        <taxon>Endopterygota</taxon>
        <taxon>Diptera</taxon>
        <taxon>Brachycera</taxon>
        <taxon>Muscomorpha</taxon>
        <taxon>Tephritoidea</taxon>
        <taxon>Tephritidae</taxon>
        <taxon>Ceratitis</taxon>
        <taxon>Ceratitis</taxon>
    </lineage>
</organism>
<dbReference type="Proteomes" id="UP000606786">
    <property type="component" value="Unassembled WGS sequence"/>
</dbReference>